<evidence type="ECO:0000259" key="2">
    <source>
        <dbReference type="Pfam" id="PF00089"/>
    </source>
</evidence>
<feature type="signal peptide" evidence="1">
    <location>
        <begin position="1"/>
        <end position="19"/>
    </location>
</feature>
<evidence type="ECO:0000313" key="4">
    <source>
        <dbReference type="WBParaSite" id="SMUV_0000780301-mRNA-1"/>
    </source>
</evidence>
<dbReference type="SUPFAM" id="SSF50494">
    <property type="entry name" value="Trypsin-like serine proteases"/>
    <property type="match status" value="1"/>
</dbReference>
<dbReference type="Gene3D" id="2.40.10.10">
    <property type="entry name" value="Trypsin-like serine proteases"/>
    <property type="match status" value="1"/>
</dbReference>
<dbReference type="InterPro" id="IPR009003">
    <property type="entry name" value="Peptidase_S1_PA"/>
</dbReference>
<organism evidence="3 4">
    <name type="scientific">Syphacia muris</name>
    <dbReference type="NCBI Taxonomy" id="451379"/>
    <lineage>
        <taxon>Eukaryota</taxon>
        <taxon>Metazoa</taxon>
        <taxon>Ecdysozoa</taxon>
        <taxon>Nematoda</taxon>
        <taxon>Chromadorea</taxon>
        <taxon>Rhabditida</taxon>
        <taxon>Spirurina</taxon>
        <taxon>Oxyuridomorpha</taxon>
        <taxon>Oxyuroidea</taxon>
        <taxon>Oxyuridae</taxon>
        <taxon>Syphacia</taxon>
    </lineage>
</organism>
<dbReference type="Pfam" id="PF00089">
    <property type="entry name" value="Trypsin"/>
    <property type="match status" value="1"/>
</dbReference>
<keyword evidence="3" id="KW-1185">Reference proteome</keyword>
<reference evidence="4" key="1">
    <citation type="submission" date="2017-02" db="UniProtKB">
        <authorList>
            <consortium name="WormBaseParasite"/>
        </authorList>
    </citation>
    <scope>IDENTIFICATION</scope>
</reference>
<dbReference type="WBParaSite" id="SMUV_0000780301-mRNA-1">
    <property type="protein sequence ID" value="SMUV_0000780301-mRNA-1"/>
    <property type="gene ID" value="SMUV_0000780301"/>
</dbReference>
<protein>
    <submittedName>
        <fullName evidence="4">Peptidase S1 domain-containing protein</fullName>
    </submittedName>
</protein>
<dbReference type="InterPro" id="IPR001254">
    <property type="entry name" value="Trypsin_dom"/>
</dbReference>
<dbReference type="PROSITE" id="PS00134">
    <property type="entry name" value="TRYPSIN_HIS"/>
    <property type="match status" value="1"/>
</dbReference>
<dbReference type="Proteomes" id="UP000046393">
    <property type="component" value="Unplaced"/>
</dbReference>
<name>A0A0N5ASM7_9BILA</name>
<feature type="chain" id="PRO_5005893400" evidence="1">
    <location>
        <begin position="20"/>
        <end position="184"/>
    </location>
</feature>
<proteinExistence type="predicted"/>
<evidence type="ECO:0000256" key="1">
    <source>
        <dbReference type="SAM" id="SignalP"/>
    </source>
</evidence>
<dbReference type="GO" id="GO:0006508">
    <property type="term" value="P:proteolysis"/>
    <property type="evidence" value="ECO:0007669"/>
    <property type="project" value="InterPro"/>
</dbReference>
<dbReference type="AlphaFoldDB" id="A0A0N5ASM7"/>
<dbReference type="STRING" id="451379.A0A0N5ASM7"/>
<evidence type="ECO:0000313" key="3">
    <source>
        <dbReference type="Proteomes" id="UP000046393"/>
    </source>
</evidence>
<keyword evidence="1" id="KW-0732">Signal</keyword>
<dbReference type="InterPro" id="IPR018114">
    <property type="entry name" value="TRYPSIN_HIS"/>
</dbReference>
<dbReference type="InterPro" id="IPR043504">
    <property type="entry name" value="Peptidase_S1_PA_chymotrypsin"/>
</dbReference>
<dbReference type="GO" id="GO:0004252">
    <property type="term" value="F:serine-type endopeptidase activity"/>
    <property type="evidence" value="ECO:0007669"/>
    <property type="project" value="InterPro"/>
</dbReference>
<sequence length="184" mass="20495">MVLIVAQLIWLLINCISYGFTITNGRIVSDPVTSSSIALIQSFRKGRTVRSHGYRSTNECTGSLISSQAVITAGHCLNGWKGLSNVDMALLLLDRPIMVCNSNSSHPFEILKLPFKGLYDWSDQTIENSQCTIFGFGKNEKNRHLDYHLRSMPVRLKAESPSLSTALLTNQKICEVFSLLFLTP</sequence>
<feature type="domain" description="Peptidase S1" evidence="2">
    <location>
        <begin position="56"/>
        <end position="86"/>
    </location>
</feature>
<accession>A0A0N5ASM7</accession>